<dbReference type="PANTHER" id="PTHR34979">
    <property type="entry name" value="INNER MEMBRANE PROTEIN YGAZ"/>
    <property type="match status" value="1"/>
</dbReference>
<dbReference type="GO" id="GO:0005886">
    <property type="term" value="C:plasma membrane"/>
    <property type="evidence" value="ECO:0007669"/>
    <property type="project" value="UniProtKB-SubCell"/>
</dbReference>
<organism evidence="9">
    <name type="scientific">freshwater metagenome</name>
    <dbReference type="NCBI Taxonomy" id="449393"/>
    <lineage>
        <taxon>unclassified sequences</taxon>
        <taxon>metagenomes</taxon>
        <taxon>ecological metagenomes</taxon>
    </lineage>
</organism>
<dbReference type="Pfam" id="PF03591">
    <property type="entry name" value="AzlC"/>
    <property type="match status" value="1"/>
</dbReference>
<feature type="transmembrane region" description="Helical" evidence="8">
    <location>
        <begin position="125"/>
        <end position="149"/>
    </location>
</feature>
<comment type="subcellular location">
    <subcellularLocation>
        <location evidence="1">Cell membrane</location>
        <topology evidence="1">Multi-pass membrane protein</topology>
    </subcellularLocation>
</comment>
<evidence type="ECO:0000256" key="4">
    <source>
        <dbReference type="ARBA" id="ARBA00022475"/>
    </source>
</evidence>
<evidence type="ECO:0000256" key="3">
    <source>
        <dbReference type="ARBA" id="ARBA00022448"/>
    </source>
</evidence>
<keyword evidence="3" id="KW-0813">Transport</keyword>
<reference evidence="9" key="1">
    <citation type="submission" date="2020-05" db="EMBL/GenBank/DDBJ databases">
        <authorList>
            <person name="Chiriac C."/>
            <person name="Salcher M."/>
            <person name="Ghai R."/>
            <person name="Kavagutti S V."/>
        </authorList>
    </citation>
    <scope>NUCLEOTIDE SEQUENCE</scope>
</reference>
<accession>A0A6J6BEF1</accession>
<feature type="transmembrane region" description="Helical" evidence="8">
    <location>
        <begin position="155"/>
        <end position="173"/>
    </location>
</feature>
<evidence type="ECO:0000256" key="6">
    <source>
        <dbReference type="ARBA" id="ARBA00022989"/>
    </source>
</evidence>
<name>A0A6J6BEF1_9ZZZZ</name>
<keyword evidence="7 8" id="KW-0472">Membrane</keyword>
<evidence type="ECO:0000256" key="2">
    <source>
        <dbReference type="ARBA" id="ARBA00010735"/>
    </source>
</evidence>
<feature type="transmembrane region" description="Helical" evidence="8">
    <location>
        <begin position="202"/>
        <end position="219"/>
    </location>
</feature>
<gene>
    <name evidence="9" type="ORF">UFOPK1413_00537</name>
</gene>
<sequence length="224" mass="22690">MTSSSVRASVSMSLGVAAAVSLYGISFGALAVASGLDFWQTQVLSLFMFSGGSQFAVIGLVATGAPGLSIITAAGLLGVRNGLYAVRMSAVVGPGFWKRLLAGHWTIDESTAVAIAHAEPRAQRIGFWLTGGAIFVGWNAMTAAGAILGDALGDPRTWGLDAAAAAAFLGLLWPRIQSRQPAAVAAVAAVITVLTVPTAPAGLPVLIAAAAGIVMALLAERRHP</sequence>
<protein>
    <submittedName>
        <fullName evidence="9">Unannotated protein</fullName>
    </submittedName>
</protein>
<dbReference type="InterPro" id="IPR011606">
    <property type="entry name" value="Brnchd-chn_aa_trnsp_permease"/>
</dbReference>
<keyword evidence="6 8" id="KW-1133">Transmembrane helix</keyword>
<dbReference type="GO" id="GO:1903785">
    <property type="term" value="P:L-valine transmembrane transport"/>
    <property type="evidence" value="ECO:0007669"/>
    <property type="project" value="TreeGrafter"/>
</dbReference>
<keyword evidence="4" id="KW-1003">Cell membrane</keyword>
<feature type="transmembrane region" description="Helical" evidence="8">
    <location>
        <begin position="12"/>
        <end position="35"/>
    </location>
</feature>
<evidence type="ECO:0000256" key="5">
    <source>
        <dbReference type="ARBA" id="ARBA00022692"/>
    </source>
</evidence>
<dbReference type="AlphaFoldDB" id="A0A6J6BEF1"/>
<feature type="transmembrane region" description="Helical" evidence="8">
    <location>
        <begin position="55"/>
        <end position="79"/>
    </location>
</feature>
<evidence type="ECO:0000256" key="1">
    <source>
        <dbReference type="ARBA" id="ARBA00004651"/>
    </source>
</evidence>
<proteinExistence type="inferred from homology"/>
<evidence type="ECO:0000256" key="8">
    <source>
        <dbReference type="SAM" id="Phobius"/>
    </source>
</evidence>
<dbReference type="EMBL" id="CAEZSG010000067">
    <property type="protein sequence ID" value="CAB4537084.1"/>
    <property type="molecule type" value="Genomic_DNA"/>
</dbReference>
<comment type="similarity">
    <text evidence="2">Belongs to the AzlC family.</text>
</comment>
<evidence type="ECO:0000313" key="9">
    <source>
        <dbReference type="EMBL" id="CAB4537084.1"/>
    </source>
</evidence>
<keyword evidence="5 8" id="KW-0812">Transmembrane</keyword>
<evidence type="ECO:0000256" key="7">
    <source>
        <dbReference type="ARBA" id="ARBA00023136"/>
    </source>
</evidence>
<dbReference type="PANTHER" id="PTHR34979:SF1">
    <property type="entry name" value="INNER MEMBRANE PROTEIN YGAZ"/>
    <property type="match status" value="1"/>
</dbReference>